<evidence type="ECO:0000256" key="1">
    <source>
        <dbReference type="SAM" id="Phobius"/>
    </source>
</evidence>
<gene>
    <name evidence="3" type="ORF">AVDCRST_MAG14-353</name>
</gene>
<name>A0A6J4QIF8_9ACTN</name>
<dbReference type="AlphaFoldDB" id="A0A6J4QIF8"/>
<evidence type="ECO:0000259" key="2">
    <source>
        <dbReference type="Pfam" id="PF01569"/>
    </source>
</evidence>
<protein>
    <submittedName>
        <fullName evidence="3">Phosphoesterase, PA-phosphatase related</fullName>
    </submittedName>
</protein>
<feature type="transmembrane region" description="Helical" evidence="1">
    <location>
        <begin position="88"/>
        <end position="111"/>
    </location>
</feature>
<accession>A0A6J4QIF8</accession>
<feature type="transmembrane region" description="Helical" evidence="1">
    <location>
        <begin position="131"/>
        <end position="152"/>
    </location>
</feature>
<sequence length="208" mass="22329">MKGAGNTNVLLWSSGVAFVLLSAAVGTGWLYRLDVALMSAAQSYTSGLLDTVSELFSALGSWEITGALFLVLVAVLFLVGKRRLAGRLLVAFLATGLLEVLLKIMLPVPPIPEEAVRPDDFGPFTVFSFPYPYPSGHMLRSVILLGTIYLLGQNGFLRAGLAVALLGMMTSRVYLGVHWTSDVVGGALLGLAAVLWAFEEEGRKWRSP</sequence>
<dbReference type="InterPro" id="IPR000326">
    <property type="entry name" value="PAP2/HPO"/>
</dbReference>
<evidence type="ECO:0000313" key="3">
    <source>
        <dbReference type="EMBL" id="CAA9445425.1"/>
    </source>
</evidence>
<feature type="transmembrane region" description="Helical" evidence="1">
    <location>
        <begin position="55"/>
        <end position="79"/>
    </location>
</feature>
<feature type="transmembrane region" description="Helical" evidence="1">
    <location>
        <begin position="183"/>
        <end position="198"/>
    </location>
</feature>
<dbReference type="InterPro" id="IPR036938">
    <property type="entry name" value="PAP2/HPO_sf"/>
</dbReference>
<reference evidence="3" key="1">
    <citation type="submission" date="2020-02" db="EMBL/GenBank/DDBJ databases">
        <authorList>
            <person name="Meier V. D."/>
        </authorList>
    </citation>
    <scope>NUCLEOTIDE SEQUENCE</scope>
    <source>
        <strain evidence="3">AVDCRST_MAG14</strain>
    </source>
</reference>
<feature type="domain" description="Phosphatidic acid phosphatase type 2/haloperoxidase" evidence="2">
    <location>
        <begin position="87"/>
        <end position="198"/>
    </location>
</feature>
<proteinExistence type="predicted"/>
<dbReference type="Gene3D" id="1.20.144.10">
    <property type="entry name" value="Phosphatidic acid phosphatase type 2/haloperoxidase"/>
    <property type="match status" value="1"/>
</dbReference>
<dbReference type="PANTHER" id="PTHR14969:SF13">
    <property type="entry name" value="AT30094P"/>
    <property type="match status" value="1"/>
</dbReference>
<keyword evidence="1" id="KW-1133">Transmembrane helix</keyword>
<dbReference type="SUPFAM" id="SSF48317">
    <property type="entry name" value="Acid phosphatase/Vanadium-dependent haloperoxidase"/>
    <property type="match status" value="1"/>
</dbReference>
<keyword evidence="1" id="KW-0812">Transmembrane</keyword>
<dbReference type="Pfam" id="PF01569">
    <property type="entry name" value="PAP2"/>
    <property type="match status" value="1"/>
</dbReference>
<dbReference type="PANTHER" id="PTHR14969">
    <property type="entry name" value="SPHINGOSINE-1-PHOSPHATE PHOSPHOHYDROLASE"/>
    <property type="match status" value="1"/>
</dbReference>
<feature type="transmembrane region" description="Helical" evidence="1">
    <location>
        <begin position="9"/>
        <end position="31"/>
    </location>
</feature>
<organism evidence="3">
    <name type="scientific">uncultured Rubrobacteraceae bacterium</name>
    <dbReference type="NCBI Taxonomy" id="349277"/>
    <lineage>
        <taxon>Bacteria</taxon>
        <taxon>Bacillati</taxon>
        <taxon>Actinomycetota</taxon>
        <taxon>Rubrobacteria</taxon>
        <taxon>Rubrobacterales</taxon>
        <taxon>Rubrobacteraceae</taxon>
        <taxon>environmental samples</taxon>
    </lineage>
</organism>
<dbReference type="EMBL" id="CADCVG010000017">
    <property type="protein sequence ID" value="CAA9445425.1"/>
    <property type="molecule type" value="Genomic_DNA"/>
</dbReference>
<keyword evidence="1" id="KW-0472">Membrane</keyword>